<reference evidence="1 2" key="1">
    <citation type="journal article" date="2016" name="Nat. Commun.">
        <title>Thousands of microbial genomes shed light on interconnected biogeochemical processes in an aquifer system.</title>
        <authorList>
            <person name="Anantharaman K."/>
            <person name="Brown C.T."/>
            <person name="Hug L.A."/>
            <person name="Sharon I."/>
            <person name="Castelle C.J."/>
            <person name="Probst A.J."/>
            <person name="Thomas B.C."/>
            <person name="Singh A."/>
            <person name="Wilkins M.J."/>
            <person name="Karaoz U."/>
            <person name="Brodie E.L."/>
            <person name="Williams K.H."/>
            <person name="Hubbard S.S."/>
            <person name="Banfield J.F."/>
        </authorList>
    </citation>
    <scope>NUCLEOTIDE SEQUENCE [LARGE SCALE GENOMIC DNA]</scope>
</reference>
<comment type="caution">
    <text evidence="1">The sequence shown here is derived from an EMBL/GenBank/DDBJ whole genome shotgun (WGS) entry which is preliminary data.</text>
</comment>
<dbReference type="Proteomes" id="UP000178450">
    <property type="component" value="Unassembled WGS sequence"/>
</dbReference>
<evidence type="ECO:0000313" key="2">
    <source>
        <dbReference type="Proteomes" id="UP000178450"/>
    </source>
</evidence>
<protein>
    <recommendedName>
        <fullName evidence="3">Diacylglycerol glucosyltransferase N-terminal domain-containing protein</fullName>
    </recommendedName>
</protein>
<dbReference type="SUPFAM" id="SSF53756">
    <property type="entry name" value="UDP-Glycosyltransferase/glycogen phosphorylase"/>
    <property type="match status" value="1"/>
</dbReference>
<proteinExistence type="predicted"/>
<evidence type="ECO:0008006" key="3">
    <source>
        <dbReference type="Google" id="ProtNLM"/>
    </source>
</evidence>
<accession>A0A1F7KA20</accession>
<gene>
    <name evidence="1" type="ORF">A2209_00130</name>
</gene>
<evidence type="ECO:0000313" key="1">
    <source>
        <dbReference type="EMBL" id="OGK64727.1"/>
    </source>
</evidence>
<dbReference type="EMBL" id="MGBG01000015">
    <property type="protein sequence ID" value="OGK64727.1"/>
    <property type="molecule type" value="Genomic_DNA"/>
</dbReference>
<name>A0A1F7KA20_9BACT</name>
<dbReference type="AlphaFoldDB" id="A0A1F7KA20"/>
<sequence length="447" mass="51937">MLVFAYSPAGLGHLRVTEALYDGLPPGVVPILLGSQDKSITNIHRLVSLHPMMRSLFEWGQSQGTQEYFFTYFYRLGLRHGAKLLYRQIVTLLEQRIERPKTLLMIATHFGLAHQIAAIKDKVMKEQKVKIVLAVIVTDDSPQFIWYVDRADFIFVPSIYTKRQLVRYAGKTGLGKTQIVINPYPVSPILSRDLSESRWQERLMQLDNQEKSRIHFVFPVSGAAIGMDFFVKLVDLLYQKCPRCLFHVIAKTSLYTLPYLNELMSRPYVKMHLATADREVVHLYEEIYRKNNFALEITKPSEQAFKSLIPTNKIGGSLLLLAEPVGRQEIDNLNFMVKHGLIPNLSQQRYLWRLAERKASLEELKEKTDLWQKSRFWRGVVMPHHSERSAQFVWWCFNVGLFKKMIRNTTRIDDSIDYKNEVSPDGVDIFWQKITKYLQGKPLAEKL</sequence>
<organism evidence="1 2">
    <name type="scientific">Candidatus Roizmanbacteria bacterium RIFOXYA1_FULL_41_12</name>
    <dbReference type="NCBI Taxonomy" id="1802082"/>
    <lineage>
        <taxon>Bacteria</taxon>
        <taxon>Candidatus Roizmaniibacteriota</taxon>
    </lineage>
</organism>